<sequence length="546" mass="57413">MLGVFHDQDLCGTTPAGFELPNQVLSAISFTDCHSWNLSQQMKQQLNADLSAVANFALGSESCVGAVCGELTSGPMIPYNSESAYYCASSSDFGPSSWSNPIPRVATDADADPTSASQWYGGGPNWAPNPASACPLVPGATSYTMVYAGEIGTQPGVVPVAWISQLGAEKLAADGTVRLDIKRSFTCVITMTDGSTVSNTSDAGSEGSGELEAPSCPAVPAGAVPARAQIYLSSPAASGGQILVFDQSTTGSYRAWKQNYPECGDGGCKLDLKKNFTSCFYYSTNCAGWIDDPSRGSDYNCTYGGHPVPLSECYPYGPTFNAGEPEAGRAYGDPGTGRTVDGQTSPTSEDRLFVELMKRGWDHWDTPNYSLGTGSQGNAARTVAKQCVALNITASCSTLPIFSPGADLGEATVHDFNAILGTLDPGTNNPGSRPAELTWADAASRSPSGWYSGTYPCNTSYDGQLQNCDEYPYVSTKEGGTAEKASLKLIDRRDNLGEGQYLLHFYNVCGVSSPTSSSGHRFVVVPIPGSNDAQVPSAPTSVWCKP</sequence>
<comment type="caution">
    <text evidence="2">The sequence shown here is derived from an EMBL/GenBank/DDBJ whole genome shotgun (WGS) entry which is preliminary data.</text>
</comment>
<protein>
    <submittedName>
        <fullName evidence="2">NucA/NucB deoxyribonuclease domain-containing protein</fullName>
    </submittedName>
</protein>
<dbReference type="RefSeq" id="WP_301219924.1">
    <property type="nucleotide sequence ID" value="NZ_JAROCB010000004.1"/>
</dbReference>
<reference evidence="2" key="1">
    <citation type="submission" date="2023-03" db="EMBL/GenBank/DDBJ databases">
        <title>MT1 and MT2 Draft Genomes of Novel Species.</title>
        <authorList>
            <person name="Venkateswaran K."/>
        </authorList>
    </citation>
    <scope>NUCLEOTIDE SEQUENCE</scope>
    <source>
        <strain evidence="2">F6_8S_P_1A</strain>
    </source>
</reference>
<gene>
    <name evidence="2" type="ORF">P5G59_15665</name>
</gene>
<dbReference type="Proteomes" id="UP001174210">
    <property type="component" value="Unassembled WGS sequence"/>
</dbReference>
<evidence type="ECO:0000313" key="3">
    <source>
        <dbReference type="Proteomes" id="UP001174210"/>
    </source>
</evidence>
<organism evidence="2 3">
    <name type="scientific">Leifsonia virtsii</name>
    <dbReference type="NCBI Taxonomy" id="3035915"/>
    <lineage>
        <taxon>Bacteria</taxon>
        <taxon>Bacillati</taxon>
        <taxon>Actinomycetota</taxon>
        <taxon>Actinomycetes</taxon>
        <taxon>Micrococcales</taxon>
        <taxon>Microbacteriaceae</taxon>
        <taxon>Leifsonia</taxon>
    </lineage>
</organism>
<feature type="domain" description="Deoxyribonuclease NucA/NucB" evidence="1">
    <location>
        <begin position="456"/>
        <end position="508"/>
    </location>
</feature>
<evidence type="ECO:0000259" key="1">
    <source>
        <dbReference type="Pfam" id="PF14040"/>
    </source>
</evidence>
<accession>A0ABT8J0K4</accession>
<dbReference type="InterPro" id="IPR029476">
    <property type="entry name" value="DNase_NucA_NucB"/>
</dbReference>
<dbReference type="Pfam" id="PF14040">
    <property type="entry name" value="DNase_NucA_NucB"/>
    <property type="match status" value="1"/>
</dbReference>
<evidence type="ECO:0000313" key="2">
    <source>
        <dbReference type="EMBL" id="MDN4598590.1"/>
    </source>
</evidence>
<dbReference type="EMBL" id="JAROCB010000004">
    <property type="protein sequence ID" value="MDN4598590.1"/>
    <property type="molecule type" value="Genomic_DNA"/>
</dbReference>
<keyword evidence="3" id="KW-1185">Reference proteome</keyword>
<name>A0ABT8J0K4_9MICO</name>
<proteinExistence type="predicted"/>